<dbReference type="EMBL" id="OB661591">
    <property type="protein sequence ID" value="CAD7228556.1"/>
    <property type="molecule type" value="Genomic_DNA"/>
</dbReference>
<name>A0A7R8ZR62_9CRUS</name>
<accession>A0A7R8ZR62</accession>
<proteinExistence type="predicted"/>
<dbReference type="InterPro" id="IPR057681">
    <property type="entry name" value="DUF7921"/>
</dbReference>
<evidence type="ECO:0000259" key="1">
    <source>
        <dbReference type="Pfam" id="PF25537"/>
    </source>
</evidence>
<sequence length="263" mass="29346">MSVPTDMMGESSGTYLYNSDSDDCLTMCDCMRGLRLRCNTLGCVPKASCHSPSGATYGHQAPAYIAFRDECLCFSGNFICPKPPPDHFRLREDVVGVFLFLGFSKLEENILRRYTNETVNEDAGARLQELISPRDTLQTRCHLVLYHSVDENLIFQASFIPEKPDHSGNGSRISYAMLWEEKKECGPLLQSLAYRIRNRDFSVISQPTLSLIKVAHVEVHLPPEPRSGARSSRATSSTSSSISLKFVFVCLVQLLHWTAVASS</sequence>
<gene>
    <name evidence="2" type="ORF">CTOB1V02_LOCUS6437</name>
</gene>
<protein>
    <recommendedName>
        <fullName evidence="1">DUF7921 domain-containing protein</fullName>
    </recommendedName>
</protein>
<dbReference type="AlphaFoldDB" id="A0A7R8ZR62"/>
<dbReference type="OrthoDB" id="6364659at2759"/>
<organism evidence="2">
    <name type="scientific">Cyprideis torosa</name>
    <dbReference type="NCBI Taxonomy" id="163714"/>
    <lineage>
        <taxon>Eukaryota</taxon>
        <taxon>Metazoa</taxon>
        <taxon>Ecdysozoa</taxon>
        <taxon>Arthropoda</taxon>
        <taxon>Crustacea</taxon>
        <taxon>Oligostraca</taxon>
        <taxon>Ostracoda</taxon>
        <taxon>Podocopa</taxon>
        <taxon>Podocopida</taxon>
        <taxon>Cytherocopina</taxon>
        <taxon>Cytheroidea</taxon>
        <taxon>Cytherideidae</taxon>
        <taxon>Cyprideis</taxon>
    </lineage>
</organism>
<reference evidence="2" key="1">
    <citation type="submission" date="2020-11" db="EMBL/GenBank/DDBJ databases">
        <authorList>
            <person name="Tran Van P."/>
        </authorList>
    </citation>
    <scope>NUCLEOTIDE SEQUENCE</scope>
</reference>
<dbReference type="Pfam" id="PF25537">
    <property type="entry name" value="DUF7921"/>
    <property type="match status" value="1"/>
</dbReference>
<feature type="domain" description="DUF7921" evidence="1">
    <location>
        <begin position="43"/>
        <end position="83"/>
    </location>
</feature>
<evidence type="ECO:0000313" key="2">
    <source>
        <dbReference type="EMBL" id="CAD7228556.1"/>
    </source>
</evidence>